<accession>A0A839E033</accession>
<reference evidence="2 3" key="1">
    <citation type="submission" date="2020-07" db="EMBL/GenBank/DDBJ databases">
        <title>Sequencing the genomes of 1000 actinobacteria strains.</title>
        <authorList>
            <person name="Klenk H.-P."/>
        </authorList>
    </citation>
    <scope>NUCLEOTIDE SEQUENCE [LARGE SCALE GENOMIC DNA]</scope>
    <source>
        <strain evidence="2 3">DSM 45975</strain>
    </source>
</reference>
<dbReference type="EMBL" id="JACGWZ010000005">
    <property type="protein sequence ID" value="MBA8826279.1"/>
    <property type="molecule type" value="Genomic_DNA"/>
</dbReference>
<keyword evidence="1" id="KW-0812">Transmembrane</keyword>
<sequence>MQTRSTTTATGVPDSARSHAHAQELLNALADAEHQQDRWTLLSYQERGTRWACWLALLDLVVAPCLGVWLIVTAAGPFRLWVVLIGAALFLPAGFAGALYPRCRTDHRQVRQLARQAARAEQEAHDRFEDLVSTVWDREPETPMGPAERRPSVLR</sequence>
<evidence type="ECO:0000313" key="3">
    <source>
        <dbReference type="Proteomes" id="UP000569329"/>
    </source>
</evidence>
<organism evidence="2 3">
    <name type="scientific">Halosaccharopolyspora lacisalsi</name>
    <dbReference type="NCBI Taxonomy" id="1000566"/>
    <lineage>
        <taxon>Bacteria</taxon>
        <taxon>Bacillati</taxon>
        <taxon>Actinomycetota</taxon>
        <taxon>Actinomycetes</taxon>
        <taxon>Pseudonocardiales</taxon>
        <taxon>Pseudonocardiaceae</taxon>
        <taxon>Halosaccharopolyspora</taxon>
    </lineage>
</organism>
<dbReference type="Proteomes" id="UP000569329">
    <property type="component" value="Unassembled WGS sequence"/>
</dbReference>
<dbReference type="RefSeq" id="WP_182545520.1">
    <property type="nucleotide sequence ID" value="NZ_JACGWZ010000005.1"/>
</dbReference>
<evidence type="ECO:0000313" key="2">
    <source>
        <dbReference type="EMBL" id="MBA8826279.1"/>
    </source>
</evidence>
<keyword evidence="1" id="KW-1133">Transmembrane helix</keyword>
<keyword evidence="3" id="KW-1185">Reference proteome</keyword>
<protein>
    <submittedName>
        <fullName evidence="2">Uncharacterized protein</fullName>
    </submittedName>
</protein>
<dbReference type="AlphaFoldDB" id="A0A839E033"/>
<keyword evidence="1" id="KW-0472">Membrane</keyword>
<gene>
    <name evidence="2" type="ORF">FHX42_003655</name>
</gene>
<feature type="transmembrane region" description="Helical" evidence="1">
    <location>
        <begin position="78"/>
        <end position="100"/>
    </location>
</feature>
<proteinExistence type="predicted"/>
<name>A0A839E033_9PSEU</name>
<feature type="transmembrane region" description="Helical" evidence="1">
    <location>
        <begin position="51"/>
        <end position="72"/>
    </location>
</feature>
<comment type="caution">
    <text evidence="2">The sequence shown here is derived from an EMBL/GenBank/DDBJ whole genome shotgun (WGS) entry which is preliminary data.</text>
</comment>
<evidence type="ECO:0000256" key="1">
    <source>
        <dbReference type="SAM" id="Phobius"/>
    </source>
</evidence>